<keyword evidence="5 6" id="KW-0472">Membrane</keyword>
<comment type="subcellular location">
    <subcellularLocation>
        <location evidence="1">Membrane</location>
        <topology evidence="1">Multi-pass membrane protein</topology>
    </subcellularLocation>
</comment>
<feature type="transmembrane region" description="Helical" evidence="6">
    <location>
        <begin position="39"/>
        <end position="57"/>
    </location>
</feature>
<feature type="domain" description="EamA" evidence="7">
    <location>
        <begin position="12"/>
        <end position="114"/>
    </location>
</feature>
<keyword evidence="9" id="KW-1185">Reference proteome</keyword>
<feature type="transmembrane region" description="Helical" evidence="6">
    <location>
        <begin position="142"/>
        <end position="160"/>
    </location>
</feature>
<name>A0A8J3QHW7_9ACTN</name>
<dbReference type="EMBL" id="BONY01000082">
    <property type="protein sequence ID" value="GIH10010.1"/>
    <property type="molecule type" value="Genomic_DNA"/>
</dbReference>
<keyword evidence="3 6" id="KW-0812">Transmembrane</keyword>
<feature type="transmembrane region" description="Helical" evidence="6">
    <location>
        <begin position="69"/>
        <end position="87"/>
    </location>
</feature>
<dbReference type="InterPro" id="IPR050638">
    <property type="entry name" value="AA-Vitamin_Transporters"/>
</dbReference>
<dbReference type="AlphaFoldDB" id="A0A8J3QHW7"/>
<dbReference type="PANTHER" id="PTHR32322:SF2">
    <property type="entry name" value="EAMA DOMAIN-CONTAINING PROTEIN"/>
    <property type="match status" value="1"/>
</dbReference>
<evidence type="ECO:0000256" key="3">
    <source>
        <dbReference type="ARBA" id="ARBA00022692"/>
    </source>
</evidence>
<feature type="transmembrane region" description="Helical" evidence="6">
    <location>
        <begin position="233"/>
        <end position="253"/>
    </location>
</feature>
<sequence length="288" mass="29999">MDLVSTPRISPVWLVLIGILSVQFGAVVSKGLFAEIPPVGMVFLRLTTSSLILLAFFRPRLRGRTVADWRPVLALGFALGAMNWAFYESFARIPLGVAVTIEFAGPLLVAAFGSRRPRDLVWVGLAAAGITLFGVGPTKVDAIGFGLALVAGGCWALYIVSTAATGRRWAGVEGLAVASTIATLGIAPFAVAQAGQQLLDPRLLALGALVGLLSSVVPYSLEMVALRTMPPRVFGILMSLEPAVAALVAAILLSEWLTPLQVVAIACVTAASVGAARTESGPKAQPQD</sequence>
<evidence type="ECO:0000256" key="2">
    <source>
        <dbReference type="ARBA" id="ARBA00007362"/>
    </source>
</evidence>
<dbReference type="Pfam" id="PF00892">
    <property type="entry name" value="EamA"/>
    <property type="match status" value="2"/>
</dbReference>
<feature type="transmembrane region" description="Helical" evidence="6">
    <location>
        <begin position="93"/>
        <end position="113"/>
    </location>
</feature>
<dbReference type="PANTHER" id="PTHR32322">
    <property type="entry name" value="INNER MEMBRANE TRANSPORTER"/>
    <property type="match status" value="1"/>
</dbReference>
<dbReference type="InterPro" id="IPR000620">
    <property type="entry name" value="EamA_dom"/>
</dbReference>
<feature type="transmembrane region" description="Helical" evidence="6">
    <location>
        <begin position="203"/>
        <end position="221"/>
    </location>
</feature>
<dbReference type="GO" id="GO:0016020">
    <property type="term" value="C:membrane"/>
    <property type="evidence" value="ECO:0007669"/>
    <property type="project" value="UniProtKB-SubCell"/>
</dbReference>
<dbReference type="SUPFAM" id="SSF103481">
    <property type="entry name" value="Multidrug resistance efflux transporter EmrE"/>
    <property type="match status" value="2"/>
</dbReference>
<feature type="domain" description="EamA" evidence="7">
    <location>
        <begin position="143"/>
        <end position="273"/>
    </location>
</feature>
<feature type="transmembrane region" description="Helical" evidence="6">
    <location>
        <begin position="172"/>
        <end position="191"/>
    </location>
</feature>
<organism evidence="8 9">
    <name type="scientific">Rhizocola hellebori</name>
    <dbReference type="NCBI Taxonomy" id="1392758"/>
    <lineage>
        <taxon>Bacteria</taxon>
        <taxon>Bacillati</taxon>
        <taxon>Actinomycetota</taxon>
        <taxon>Actinomycetes</taxon>
        <taxon>Micromonosporales</taxon>
        <taxon>Micromonosporaceae</taxon>
        <taxon>Rhizocola</taxon>
    </lineage>
</organism>
<dbReference type="InterPro" id="IPR037185">
    <property type="entry name" value="EmrE-like"/>
</dbReference>
<dbReference type="Proteomes" id="UP000612899">
    <property type="component" value="Unassembled WGS sequence"/>
</dbReference>
<reference evidence="8" key="1">
    <citation type="submission" date="2021-01" db="EMBL/GenBank/DDBJ databases">
        <title>Whole genome shotgun sequence of Rhizocola hellebori NBRC 109834.</title>
        <authorList>
            <person name="Komaki H."/>
            <person name="Tamura T."/>
        </authorList>
    </citation>
    <scope>NUCLEOTIDE SEQUENCE</scope>
    <source>
        <strain evidence="8">NBRC 109834</strain>
    </source>
</reference>
<evidence type="ECO:0000256" key="1">
    <source>
        <dbReference type="ARBA" id="ARBA00004141"/>
    </source>
</evidence>
<evidence type="ECO:0000256" key="5">
    <source>
        <dbReference type="ARBA" id="ARBA00023136"/>
    </source>
</evidence>
<proteinExistence type="inferred from homology"/>
<evidence type="ECO:0000313" key="9">
    <source>
        <dbReference type="Proteomes" id="UP000612899"/>
    </source>
</evidence>
<accession>A0A8J3QHW7</accession>
<comment type="caution">
    <text evidence="8">The sequence shown here is derived from an EMBL/GenBank/DDBJ whole genome shotgun (WGS) entry which is preliminary data.</text>
</comment>
<feature type="transmembrane region" description="Helical" evidence="6">
    <location>
        <begin position="12"/>
        <end position="33"/>
    </location>
</feature>
<evidence type="ECO:0000313" key="8">
    <source>
        <dbReference type="EMBL" id="GIH10010.1"/>
    </source>
</evidence>
<keyword evidence="4 6" id="KW-1133">Transmembrane helix</keyword>
<feature type="transmembrane region" description="Helical" evidence="6">
    <location>
        <begin position="259"/>
        <end position="276"/>
    </location>
</feature>
<evidence type="ECO:0000256" key="6">
    <source>
        <dbReference type="SAM" id="Phobius"/>
    </source>
</evidence>
<feature type="transmembrane region" description="Helical" evidence="6">
    <location>
        <begin position="120"/>
        <end position="136"/>
    </location>
</feature>
<evidence type="ECO:0000259" key="7">
    <source>
        <dbReference type="Pfam" id="PF00892"/>
    </source>
</evidence>
<protein>
    <submittedName>
        <fullName evidence="8">Threonine transporter RhtB</fullName>
    </submittedName>
</protein>
<comment type="similarity">
    <text evidence="2">Belongs to the EamA transporter family.</text>
</comment>
<evidence type="ECO:0000256" key="4">
    <source>
        <dbReference type="ARBA" id="ARBA00022989"/>
    </source>
</evidence>
<gene>
    <name evidence="8" type="ORF">Rhe02_80770</name>
</gene>